<dbReference type="InterPro" id="IPR001590">
    <property type="entry name" value="Peptidase_M12B"/>
</dbReference>
<dbReference type="InterPro" id="IPR024079">
    <property type="entry name" value="MetalloPept_cat_dom_sf"/>
</dbReference>
<dbReference type="GO" id="GO:0004222">
    <property type="term" value="F:metalloendopeptidase activity"/>
    <property type="evidence" value="ECO:0007669"/>
    <property type="project" value="InterPro"/>
</dbReference>
<protein>
    <submittedName>
        <fullName evidence="4">Putative secreted metalloprotease</fullName>
    </submittedName>
</protein>
<keyword evidence="4" id="KW-0378">Hydrolase</keyword>
<reference evidence="4" key="1">
    <citation type="journal article" date="2018" name="PLoS Negl. Trop. Dis.">
        <title>Sialome diversity of ticks revealed by RNAseq of single tick salivary glands.</title>
        <authorList>
            <person name="Perner J."/>
            <person name="Kropackova S."/>
            <person name="Kopacek P."/>
            <person name="Ribeiro J.M."/>
        </authorList>
    </citation>
    <scope>NUCLEOTIDE SEQUENCE</scope>
    <source>
        <strain evidence="4">Siblings of single egg batch collected in Ceske Budejovice</strain>
        <tissue evidence="4">Salivary glands</tissue>
    </source>
</reference>
<keyword evidence="4" id="KW-0645">Protease</keyword>
<keyword evidence="4" id="KW-0482">Metalloprotease</keyword>
<dbReference type="EMBL" id="GEGO01007610">
    <property type="protein sequence ID" value="JAR87794.1"/>
    <property type="molecule type" value="Transcribed_RNA"/>
</dbReference>
<evidence type="ECO:0000256" key="2">
    <source>
        <dbReference type="SAM" id="SignalP"/>
    </source>
</evidence>
<feature type="domain" description="Peptidase M12B" evidence="3">
    <location>
        <begin position="49"/>
        <end position="285"/>
    </location>
</feature>
<feature type="signal peptide" evidence="2">
    <location>
        <begin position="1"/>
        <end position="18"/>
    </location>
</feature>
<accession>A0A147BAL7</accession>
<dbReference type="Gene3D" id="3.40.390.10">
    <property type="entry name" value="Collagenase (Catalytic Domain)"/>
    <property type="match status" value="1"/>
</dbReference>
<name>A0A147BAL7_IXORI</name>
<dbReference type="GO" id="GO:0006508">
    <property type="term" value="P:proteolysis"/>
    <property type="evidence" value="ECO:0007669"/>
    <property type="project" value="UniProtKB-KW"/>
</dbReference>
<evidence type="ECO:0000256" key="1">
    <source>
        <dbReference type="PROSITE-ProRule" id="PRU00276"/>
    </source>
</evidence>
<comment type="caution">
    <text evidence="1">Lacks conserved residue(s) required for the propagation of feature annotation.</text>
</comment>
<organism evidence="4">
    <name type="scientific">Ixodes ricinus</name>
    <name type="common">Common tick</name>
    <name type="synonym">Acarus ricinus</name>
    <dbReference type="NCBI Taxonomy" id="34613"/>
    <lineage>
        <taxon>Eukaryota</taxon>
        <taxon>Metazoa</taxon>
        <taxon>Ecdysozoa</taxon>
        <taxon>Arthropoda</taxon>
        <taxon>Chelicerata</taxon>
        <taxon>Arachnida</taxon>
        <taxon>Acari</taxon>
        <taxon>Parasitiformes</taxon>
        <taxon>Ixodida</taxon>
        <taxon>Ixodoidea</taxon>
        <taxon>Ixodidae</taxon>
        <taxon>Ixodinae</taxon>
        <taxon>Ixodes</taxon>
    </lineage>
</organism>
<dbReference type="AlphaFoldDB" id="A0A147BAL7"/>
<sequence>MVLLKVFLVLCFVAYGTSLNEPSDVDAKSRHGIQVMARGSGMLSSGGSAYLDLYIYYNTQLKKHFRHRSGVLKYLKEFLKEVNEILRTARRVLTVQFRLVGASLWNEDYRAFTEDRRALDSELLIAVLKVFGKRLEMRWRKQHRPHIDAVLFITTRHIRNVSMGEFENIKTSKQKDILTGVAGRIGAICLKDHFVAAVTDNGNFRGVISAARQLSILMGSVEDGQGPPGNEFVRGSDGSSWCRYEDGYLMGKPNGEKRKTLSSCSAHSFIMGLRQHGPGCYDSTPPRELSDSEILE</sequence>
<proteinExistence type="predicted"/>
<evidence type="ECO:0000313" key="4">
    <source>
        <dbReference type="EMBL" id="JAR87794.1"/>
    </source>
</evidence>
<keyword evidence="2" id="KW-0732">Signal</keyword>
<feature type="chain" id="PRO_5007541884" evidence="2">
    <location>
        <begin position="19"/>
        <end position="296"/>
    </location>
</feature>
<evidence type="ECO:0000259" key="3">
    <source>
        <dbReference type="PROSITE" id="PS50215"/>
    </source>
</evidence>
<dbReference type="PROSITE" id="PS50215">
    <property type="entry name" value="ADAM_MEPRO"/>
    <property type="match status" value="1"/>
</dbReference>
<dbReference type="SUPFAM" id="SSF55486">
    <property type="entry name" value="Metalloproteases ('zincins'), catalytic domain"/>
    <property type="match status" value="1"/>
</dbReference>